<dbReference type="PANTHER" id="PTHR43209:SF1">
    <property type="entry name" value="TRNA SULFURTRANSFERASE"/>
    <property type="match status" value="1"/>
</dbReference>
<evidence type="ECO:0000256" key="19">
    <source>
        <dbReference type="HAMAP-Rule" id="MF_00021"/>
    </source>
</evidence>
<dbReference type="SMART" id="SM00981">
    <property type="entry name" value="THUMP"/>
    <property type="match status" value="1"/>
</dbReference>
<dbReference type="NCBIfam" id="TIGR00342">
    <property type="entry name" value="tRNA uracil 4-sulfurtransferase ThiI"/>
    <property type="match status" value="1"/>
</dbReference>
<evidence type="ECO:0000256" key="16">
    <source>
        <dbReference type="ARBA" id="ARBA00075337"/>
    </source>
</evidence>
<dbReference type="GO" id="GO:0004810">
    <property type="term" value="F:CCA tRNA nucleotidyltransferase activity"/>
    <property type="evidence" value="ECO:0007669"/>
    <property type="project" value="InterPro"/>
</dbReference>
<dbReference type="InterPro" id="IPR014729">
    <property type="entry name" value="Rossmann-like_a/b/a_fold"/>
</dbReference>
<evidence type="ECO:0000256" key="11">
    <source>
        <dbReference type="ARBA" id="ARBA00052330"/>
    </source>
</evidence>
<evidence type="ECO:0000313" key="21">
    <source>
        <dbReference type="EMBL" id="ASK62945.1"/>
    </source>
</evidence>
<dbReference type="InterPro" id="IPR004114">
    <property type="entry name" value="THUMP_dom"/>
</dbReference>
<dbReference type="Proteomes" id="UP000198312">
    <property type="component" value="Chromosome"/>
</dbReference>
<keyword evidence="8 19" id="KW-0694">RNA-binding</keyword>
<evidence type="ECO:0000256" key="5">
    <source>
        <dbReference type="ARBA" id="ARBA00022679"/>
    </source>
</evidence>
<evidence type="ECO:0000256" key="12">
    <source>
        <dbReference type="ARBA" id="ARBA00058382"/>
    </source>
</evidence>
<dbReference type="SUPFAM" id="SSF52402">
    <property type="entry name" value="Adenine nucleotide alpha hydrolases-like"/>
    <property type="match status" value="1"/>
</dbReference>
<dbReference type="CDD" id="cd11716">
    <property type="entry name" value="THUMP_ThiI"/>
    <property type="match status" value="1"/>
</dbReference>
<feature type="binding site" evidence="19">
    <location>
        <position position="295"/>
    </location>
    <ligand>
        <name>ATP</name>
        <dbReference type="ChEBI" id="CHEBI:30616"/>
    </ligand>
</feature>
<gene>
    <name evidence="19" type="primary">thiI</name>
    <name evidence="21" type="ORF">CFK37_12725</name>
</gene>
<dbReference type="FunFam" id="3.40.50.620:FF:000053">
    <property type="entry name" value="Probable tRNA sulfurtransferase"/>
    <property type="match status" value="1"/>
</dbReference>
<evidence type="ECO:0000256" key="6">
    <source>
        <dbReference type="ARBA" id="ARBA00022741"/>
    </source>
</evidence>
<evidence type="ECO:0000256" key="1">
    <source>
        <dbReference type="ARBA" id="ARBA00004496"/>
    </source>
</evidence>
<evidence type="ECO:0000256" key="2">
    <source>
        <dbReference type="ARBA" id="ARBA00004948"/>
    </source>
</evidence>
<evidence type="ECO:0000313" key="22">
    <source>
        <dbReference type="Proteomes" id="UP000198312"/>
    </source>
</evidence>
<dbReference type="UniPathway" id="UPA00060"/>
<dbReference type="InterPro" id="IPR054173">
    <property type="entry name" value="ThiI_fer"/>
</dbReference>
<keyword evidence="5 19" id="KW-0808">Transferase</keyword>
<dbReference type="Gene3D" id="3.40.50.620">
    <property type="entry name" value="HUPs"/>
    <property type="match status" value="1"/>
</dbReference>
<feature type="binding site" evidence="19">
    <location>
        <position position="264"/>
    </location>
    <ligand>
        <name>ATP</name>
        <dbReference type="ChEBI" id="CHEBI:30616"/>
    </ligand>
</feature>
<comment type="catalytic activity">
    <reaction evidence="10 19">
        <text>[ThiI sulfur-carrier protein]-S-sulfanyl-L-cysteine + a uridine in tRNA + 2 reduced [2Fe-2S]-[ferredoxin] + ATP + H(+) = [ThiI sulfur-carrier protein]-L-cysteine + a 4-thiouridine in tRNA + 2 oxidized [2Fe-2S]-[ferredoxin] + AMP + diphosphate</text>
        <dbReference type="Rhea" id="RHEA:24176"/>
        <dbReference type="Rhea" id="RHEA-COMP:10000"/>
        <dbReference type="Rhea" id="RHEA-COMP:10001"/>
        <dbReference type="Rhea" id="RHEA-COMP:13337"/>
        <dbReference type="Rhea" id="RHEA-COMP:13338"/>
        <dbReference type="Rhea" id="RHEA-COMP:13339"/>
        <dbReference type="Rhea" id="RHEA-COMP:13340"/>
        <dbReference type="ChEBI" id="CHEBI:15378"/>
        <dbReference type="ChEBI" id="CHEBI:29950"/>
        <dbReference type="ChEBI" id="CHEBI:30616"/>
        <dbReference type="ChEBI" id="CHEBI:33019"/>
        <dbReference type="ChEBI" id="CHEBI:33737"/>
        <dbReference type="ChEBI" id="CHEBI:33738"/>
        <dbReference type="ChEBI" id="CHEBI:61963"/>
        <dbReference type="ChEBI" id="CHEBI:65315"/>
        <dbReference type="ChEBI" id="CHEBI:136798"/>
        <dbReference type="ChEBI" id="CHEBI:456215"/>
        <dbReference type="EC" id="2.8.1.4"/>
    </reaction>
</comment>
<feature type="binding site" evidence="19">
    <location>
        <position position="286"/>
    </location>
    <ligand>
        <name>ATP</name>
        <dbReference type="ChEBI" id="CHEBI:30616"/>
    </ligand>
</feature>
<evidence type="ECO:0000256" key="3">
    <source>
        <dbReference type="ARBA" id="ARBA00022490"/>
    </source>
</evidence>
<keyword evidence="3 19" id="KW-0963">Cytoplasm</keyword>
<feature type="domain" description="THUMP" evidence="20">
    <location>
        <begin position="60"/>
        <end position="164"/>
    </location>
</feature>
<dbReference type="InterPro" id="IPR020536">
    <property type="entry name" value="ThiI_AANH"/>
</dbReference>
<dbReference type="GO" id="GO:0052837">
    <property type="term" value="P:thiazole biosynthetic process"/>
    <property type="evidence" value="ECO:0007669"/>
    <property type="project" value="TreeGrafter"/>
</dbReference>
<dbReference type="PROSITE" id="PS51165">
    <property type="entry name" value="THUMP"/>
    <property type="match status" value="1"/>
</dbReference>
<dbReference type="InterPro" id="IPR003720">
    <property type="entry name" value="tRNA_STrfase"/>
</dbReference>
<comment type="function">
    <text evidence="12 19">Catalyzes the ATP-dependent transfer of a sulfur to tRNA to produce 4-thiouridine in position 8 of tRNAs, which functions as a near-UV photosensor. Also catalyzes the transfer of sulfur to the sulfur carrier protein ThiS, forming ThiS-thiocarboxylate. This is a step in the synthesis of thiazole, in the thiamine biosynthesis pathway. The sulfur is donated as persulfide by IscS.</text>
</comment>
<dbReference type="PANTHER" id="PTHR43209">
    <property type="entry name" value="TRNA SULFURTRANSFERASE"/>
    <property type="match status" value="1"/>
</dbReference>
<sequence>MEFDHILIRYGEMALKGKNRKRFYSKLQDNLRKVLAEFPEVKVKRTQGRMFVHLHGHDPMPVMDKCKEVFGIQSLSLAIKIANDEQEIKDAALYALKNSTGTKTFKISVKRIDKNFPVRSQEFNKDVGAHLLVNTEGYTVDVHHPDLELKVEIRTEATYITSEVIKGAGGFPVGTSGKSLLLLSGGIDSPVAGYLAMKRGVAIEAIHFHSPPFTSERAKQKVLDLASELTNYGATIKLHIVPFTKLQQFIYQEMPERYTMTIMRRMMLRIGEAICEKESILSMTTGESLGQVASQTMESMNCINEVTNYPVLRPLITMDKLDIIDISRKINTYDISIRPYEDCCTIFVPKAPKTKPKREKVNYFESTADFAPLIQEAVEGTEIITITKERKEEQYEDLF</sequence>
<comment type="catalytic activity">
    <reaction evidence="11 19">
        <text>[ThiS sulfur-carrier protein]-C-terminal Gly-Gly-AMP + S-sulfanyl-L-cysteinyl-[cysteine desulfurase] + AH2 = [ThiS sulfur-carrier protein]-C-terminal-Gly-aminoethanethioate + L-cysteinyl-[cysteine desulfurase] + A + AMP + 2 H(+)</text>
        <dbReference type="Rhea" id="RHEA:43340"/>
        <dbReference type="Rhea" id="RHEA-COMP:12157"/>
        <dbReference type="Rhea" id="RHEA-COMP:12158"/>
        <dbReference type="Rhea" id="RHEA-COMP:12910"/>
        <dbReference type="Rhea" id="RHEA-COMP:19908"/>
        <dbReference type="ChEBI" id="CHEBI:13193"/>
        <dbReference type="ChEBI" id="CHEBI:15378"/>
        <dbReference type="ChEBI" id="CHEBI:17499"/>
        <dbReference type="ChEBI" id="CHEBI:29950"/>
        <dbReference type="ChEBI" id="CHEBI:61963"/>
        <dbReference type="ChEBI" id="CHEBI:90618"/>
        <dbReference type="ChEBI" id="CHEBI:232372"/>
        <dbReference type="ChEBI" id="CHEBI:456215"/>
    </reaction>
</comment>
<dbReference type="CDD" id="cd01712">
    <property type="entry name" value="PPase_ThiI"/>
    <property type="match status" value="1"/>
</dbReference>
<feature type="binding site" evidence="19">
    <location>
        <begin position="182"/>
        <end position="183"/>
    </location>
    <ligand>
        <name>ATP</name>
        <dbReference type="ChEBI" id="CHEBI:30616"/>
    </ligand>
</feature>
<evidence type="ECO:0000256" key="18">
    <source>
        <dbReference type="ARBA" id="ARBA00080570"/>
    </source>
</evidence>
<evidence type="ECO:0000256" key="7">
    <source>
        <dbReference type="ARBA" id="ARBA00022840"/>
    </source>
</evidence>
<dbReference type="Pfam" id="PF02926">
    <property type="entry name" value="THUMP"/>
    <property type="match status" value="1"/>
</dbReference>
<dbReference type="GO" id="GO:0005524">
    <property type="term" value="F:ATP binding"/>
    <property type="evidence" value="ECO:0007669"/>
    <property type="project" value="UniProtKB-UniRule"/>
</dbReference>
<dbReference type="InterPro" id="IPR050102">
    <property type="entry name" value="tRNA_sulfurtransferase_ThiI"/>
</dbReference>
<comment type="similarity">
    <text evidence="13 19">Belongs to the ThiI family.</text>
</comment>
<dbReference type="SUPFAM" id="SSF143437">
    <property type="entry name" value="THUMP domain-like"/>
    <property type="match status" value="1"/>
</dbReference>
<evidence type="ECO:0000256" key="17">
    <source>
        <dbReference type="ARBA" id="ARBA00077849"/>
    </source>
</evidence>
<dbReference type="EC" id="2.8.1.4" evidence="14 19"/>
<evidence type="ECO:0000256" key="4">
    <source>
        <dbReference type="ARBA" id="ARBA00022555"/>
    </source>
</evidence>
<evidence type="ECO:0000256" key="14">
    <source>
        <dbReference type="ARBA" id="ARBA00066827"/>
    </source>
</evidence>
<evidence type="ECO:0000256" key="10">
    <source>
        <dbReference type="ARBA" id="ARBA00050570"/>
    </source>
</evidence>
<dbReference type="InterPro" id="IPR049962">
    <property type="entry name" value="THUMP_ThiI"/>
</dbReference>
<dbReference type="Gene3D" id="3.30.2130.30">
    <property type="match status" value="1"/>
</dbReference>
<dbReference type="GO" id="GO:0000049">
    <property type="term" value="F:tRNA binding"/>
    <property type="evidence" value="ECO:0007669"/>
    <property type="project" value="UniProtKB-UniRule"/>
</dbReference>
<reference evidence="21 22" key="1">
    <citation type="submission" date="2017-07" db="EMBL/GenBank/DDBJ databases">
        <title>Virgibacillus sp. LM2416.</title>
        <authorList>
            <person name="Tak E.J."/>
            <person name="Bae J.-W."/>
        </authorList>
    </citation>
    <scope>NUCLEOTIDE SEQUENCE [LARGE SCALE GENOMIC DNA]</scope>
    <source>
        <strain evidence="21 22">LM2416</strain>
    </source>
</reference>
<keyword evidence="22" id="KW-1185">Reference proteome</keyword>
<comment type="pathway">
    <text evidence="2 19">Cofactor biosynthesis; thiamine diphosphate biosynthesis.</text>
</comment>
<evidence type="ECO:0000256" key="15">
    <source>
        <dbReference type="ARBA" id="ARBA00071867"/>
    </source>
</evidence>
<name>A0A220U4F6_9BACI</name>
<dbReference type="HAMAP" id="MF_00021">
    <property type="entry name" value="ThiI"/>
    <property type="match status" value="1"/>
</dbReference>
<keyword evidence="9 19" id="KW-0784">Thiamine biosynthesis</keyword>
<evidence type="ECO:0000259" key="20">
    <source>
        <dbReference type="PROSITE" id="PS51165"/>
    </source>
</evidence>
<dbReference type="AlphaFoldDB" id="A0A220U4F6"/>
<proteinExistence type="inferred from homology"/>
<keyword evidence="6 19" id="KW-0547">Nucleotide-binding</keyword>
<dbReference type="OrthoDB" id="9773948at2"/>
<dbReference type="GO" id="GO:0140741">
    <property type="term" value="F:tRNA-uracil-4 sulfurtransferase activity"/>
    <property type="evidence" value="ECO:0007669"/>
    <property type="project" value="UniProtKB-EC"/>
</dbReference>
<dbReference type="Pfam" id="PF22025">
    <property type="entry name" value="ThiI_fer"/>
    <property type="match status" value="1"/>
</dbReference>
<keyword evidence="4 19" id="KW-0820">tRNA-binding</keyword>
<dbReference type="InterPro" id="IPR049961">
    <property type="entry name" value="ThiI_N"/>
</dbReference>
<evidence type="ECO:0000256" key="9">
    <source>
        <dbReference type="ARBA" id="ARBA00022977"/>
    </source>
</evidence>
<accession>A0A220U4F6</accession>
<organism evidence="21 22">
    <name type="scientific">Virgibacillus phasianinus</name>
    <dbReference type="NCBI Taxonomy" id="2017483"/>
    <lineage>
        <taxon>Bacteria</taxon>
        <taxon>Bacillati</taxon>
        <taxon>Bacillota</taxon>
        <taxon>Bacilli</taxon>
        <taxon>Bacillales</taxon>
        <taxon>Bacillaceae</taxon>
        <taxon>Virgibacillus</taxon>
    </lineage>
</organism>
<dbReference type="GO" id="GO:0009229">
    <property type="term" value="P:thiamine diphosphate biosynthetic process"/>
    <property type="evidence" value="ECO:0007669"/>
    <property type="project" value="UniProtKB-UniRule"/>
</dbReference>
<dbReference type="RefSeq" id="WP_089062204.1">
    <property type="nucleotide sequence ID" value="NZ_CP022315.1"/>
</dbReference>
<dbReference type="KEGG" id="vil:CFK37_12725"/>
<keyword evidence="7 19" id="KW-0067">ATP-binding</keyword>
<dbReference type="GO" id="GO:0005829">
    <property type="term" value="C:cytosol"/>
    <property type="evidence" value="ECO:0007669"/>
    <property type="project" value="TreeGrafter"/>
</dbReference>
<dbReference type="Pfam" id="PF02568">
    <property type="entry name" value="ThiI"/>
    <property type="match status" value="1"/>
</dbReference>
<feature type="binding site" evidence="19">
    <location>
        <begin position="207"/>
        <end position="208"/>
    </location>
    <ligand>
        <name>ATP</name>
        <dbReference type="ChEBI" id="CHEBI:30616"/>
    </ligand>
</feature>
<evidence type="ECO:0000256" key="13">
    <source>
        <dbReference type="ARBA" id="ARBA00061472"/>
    </source>
</evidence>
<protein>
    <recommendedName>
        <fullName evidence="15 19">Probable tRNA sulfurtransferase</fullName>
        <ecNumber evidence="14 19">2.8.1.4</ecNumber>
    </recommendedName>
    <alternativeName>
        <fullName evidence="16 19">Sulfur carrier protein ThiS sulfurtransferase</fullName>
    </alternativeName>
    <alternativeName>
        <fullName evidence="17 19">Thiamine biosynthesis protein ThiI</fullName>
    </alternativeName>
    <alternativeName>
        <fullName evidence="18 19">tRNA 4-thiouridine synthase</fullName>
    </alternativeName>
</protein>
<evidence type="ECO:0000256" key="8">
    <source>
        <dbReference type="ARBA" id="ARBA00022884"/>
    </source>
</evidence>
<dbReference type="EMBL" id="CP022315">
    <property type="protein sequence ID" value="ASK62945.1"/>
    <property type="molecule type" value="Genomic_DNA"/>
</dbReference>
<comment type="subcellular location">
    <subcellularLocation>
        <location evidence="1 19">Cytoplasm</location>
    </subcellularLocation>
</comment>
<dbReference type="GO" id="GO:0002937">
    <property type="term" value="P:tRNA 4-thiouridine biosynthesis"/>
    <property type="evidence" value="ECO:0007669"/>
    <property type="project" value="TreeGrafter"/>
</dbReference>
<dbReference type="GO" id="GO:0009228">
    <property type="term" value="P:thiamine biosynthetic process"/>
    <property type="evidence" value="ECO:0007669"/>
    <property type="project" value="UniProtKB-KW"/>
</dbReference>